<protein>
    <submittedName>
        <fullName evidence="2">Uncharacterized protein</fullName>
    </submittedName>
</protein>
<feature type="compositionally biased region" description="Acidic residues" evidence="1">
    <location>
        <begin position="434"/>
        <end position="444"/>
    </location>
</feature>
<feature type="compositionally biased region" description="Gly residues" evidence="1">
    <location>
        <begin position="87"/>
        <end position="96"/>
    </location>
</feature>
<feature type="compositionally biased region" description="Low complexity" evidence="1">
    <location>
        <begin position="208"/>
        <end position="218"/>
    </location>
</feature>
<feature type="region of interest" description="Disordered" evidence="1">
    <location>
        <begin position="996"/>
        <end position="1017"/>
    </location>
</feature>
<feature type="compositionally biased region" description="Basic residues" evidence="1">
    <location>
        <begin position="374"/>
        <end position="388"/>
    </location>
</feature>
<feature type="compositionally biased region" description="Basic residues" evidence="1">
    <location>
        <begin position="409"/>
        <end position="426"/>
    </location>
</feature>
<evidence type="ECO:0000313" key="3">
    <source>
        <dbReference type="Proteomes" id="UP001218218"/>
    </source>
</evidence>
<feature type="compositionally biased region" description="Polar residues" evidence="1">
    <location>
        <begin position="904"/>
        <end position="917"/>
    </location>
</feature>
<feature type="compositionally biased region" description="Basic residues" evidence="1">
    <location>
        <begin position="158"/>
        <end position="177"/>
    </location>
</feature>
<dbReference type="AlphaFoldDB" id="A0AAD7E9Z1"/>
<feature type="region of interest" description="Disordered" evidence="1">
    <location>
        <begin position="861"/>
        <end position="961"/>
    </location>
</feature>
<evidence type="ECO:0000313" key="2">
    <source>
        <dbReference type="EMBL" id="KAJ7305673.1"/>
    </source>
</evidence>
<accession>A0AAD7E9Z1</accession>
<feature type="compositionally biased region" description="Basic residues" evidence="1">
    <location>
        <begin position="455"/>
        <end position="469"/>
    </location>
</feature>
<organism evidence="2 3">
    <name type="scientific">Mycena albidolilacea</name>
    <dbReference type="NCBI Taxonomy" id="1033008"/>
    <lineage>
        <taxon>Eukaryota</taxon>
        <taxon>Fungi</taxon>
        <taxon>Dikarya</taxon>
        <taxon>Basidiomycota</taxon>
        <taxon>Agaricomycotina</taxon>
        <taxon>Agaricomycetes</taxon>
        <taxon>Agaricomycetidae</taxon>
        <taxon>Agaricales</taxon>
        <taxon>Marasmiineae</taxon>
        <taxon>Mycenaceae</taxon>
        <taxon>Mycena</taxon>
    </lineage>
</organism>
<feature type="region of interest" description="Disordered" evidence="1">
    <location>
        <begin position="1"/>
        <end position="297"/>
    </location>
</feature>
<dbReference type="Proteomes" id="UP001218218">
    <property type="component" value="Unassembled WGS sequence"/>
</dbReference>
<feature type="compositionally biased region" description="Basic and acidic residues" evidence="1">
    <location>
        <begin position="271"/>
        <end position="285"/>
    </location>
</feature>
<feature type="region of interest" description="Disordered" evidence="1">
    <location>
        <begin position="311"/>
        <end position="497"/>
    </location>
</feature>
<feature type="compositionally biased region" description="Polar residues" evidence="1">
    <location>
        <begin position="396"/>
        <end position="406"/>
    </location>
</feature>
<comment type="caution">
    <text evidence="2">The sequence shown here is derived from an EMBL/GenBank/DDBJ whole genome shotgun (WGS) entry which is preliminary data.</text>
</comment>
<keyword evidence="3" id="KW-1185">Reference proteome</keyword>
<proteinExistence type="predicted"/>
<reference evidence="2" key="1">
    <citation type="submission" date="2023-03" db="EMBL/GenBank/DDBJ databases">
        <title>Massive genome expansion in bonnet fungi (Mycena s.s.) driven by repeated elements and novel gene families across ecological guilds.</title>
        <authorList>
            <consortium name="Lawrence Berkeley National Laboratory"/>
            <person name="Harder C.B."/>
            <person name="Miyauchi S."/>
            <person name="Viragh M."/>
            <person name="Kuo A."/>
            <person name="Thoen E."/>
            <person name="Andreopoulos B."/>
            <person name="Lu D."/>
            <person name="Skrede I."/>
            <person name="Drula E."/>
            <person name="Henrissat B."/>
            <person name="Morin E."/>
            <person name="Kohler A."/>
            <person name="Barry K."/>
            <person name="LaButti K."/>
            <person name="Morin E."/>
            <person name="Salamov A."/>
            <person name="Lipzen A."/>
            <person name="Mereny Z."/>
            <person name="Hegedus B."/>
            <person name="Baldrian P."/>
            <person name="Stursova M."/>
            <person name="Weitz H."/>
            <person name="Taylor A."/>
            <person name="Grigoriev I.V."/>
            <person name="Nagy L.G."/>
            <person name="Martin F."/>
            <person name="Kauserud H."/>
        </authorList>
    </citation>
    <scope>NUCLEOTIDE SEQUENCE</scope>
    <source>
        <strain evidence="2">CBHHK002</strain>
    </source>
</reference>
<feature type="compositionally biased region" description="Low complexity" evidence="1">
    <location>
        <begin position="339"/>
        <end position="355"/>
    </location>
</feature>
<sequence>MKTRKRRKEQGRQRSLTRAWNPEHVNYEPKIGPQSAVIGGGPARRDLEQDGISNGKAVGFEAKDTDRSTRELDSLVEAGRNSSAGKAGEGMGGQGGRVCAPKGGTLSKHSCQMETQGPQFSDNGRYRSLTANQFFTVRPPTRSTTAAAAATAAPTKAPPKKKPQATKKKTSKTKSKKATPAAADAPIGDEGGLDAQGQNTAESQWIASVSTTSPSTTPRRLRAAADEFDPPAGERSSSRQEAVVQPHNTVSSRPKPCAGLRASTRNSPRGLPREDDFESDGRDHSVIFVDSDDKDPTLKLLVKKERHDFYDFNALEYHQTAEPPTPPRRRSMSPEYSRRQSSCSRSCSPAASRYSLPPPPSPDSFRHDSPHPQSIHHRHPRAVHHCHPPQHPQLQFSNPTSMTATMTMRRGRPSKKRAKTWQRNHGGRVSPSTESEDKEEDQAMEGEASAEPKSKTSRGKQKQKQKGKQKAVTAEVEVDGEEGEEDTERHKSGPIPAETKKCLNDLYDKFLQDVDGLAAECGKSSTSLHEELHFVAKLPRATSVWNMWQRYFAEKTPTDEKEKMGMNLATESRKSLIVALGPDFPPDKVKNTAAILKQLPWLIEFSEDLTEAAVNDLRKTGKLKTKLQRELLARYPASPAVRGSLQGDPEPRASIREGDDAKHNYRNITKKKCERGTGVHLVDVPDSDDAAGVPKRDAQLHNFTKIVSTQLWVVCDSAGTLSKLEKDTRKVKMVWNDKFIDRAREGEFRIVCYPAALEEADMIIGARKFSPKKIKASLFYKFLGKLAEGNRTGEMTGVMHFEFWSQDEMDLPLEDQGQVAVVQNAKGCPLVRVKDSDVWHKQVDAEAKKAKKAAEKAWKKVTKAMASKTRSELPPPPRLTFDTDNRGYPRPQAQPNSAWVPDRSINSPPCRSPPTRTESSRQRSRAPDAPPHQNEGPQYEYVNSYDSHYNPRYAPRHDPRYDLQHNSGYDACYAPSYDSRYDPCYDPRDRQYDGCYESPLRGPATHTATDGGHTEGKQEDRLAAHVGGAPREDRLAARVGGAPWEGHLAACVGGTLRDQEALGTGSTSGGKRKDMHDAMVEEAERDVKRSHLATEPVAALVKMLIIPGRQKIPENGRVFYVTRLEKTTIVGKADRYTFIHDVEKKNVATLMVDDAKGKFDWKQDIWRQDRQLRISLPARGNGTWDMGHLGKNMMGRPILWDKLRWDDPYNLCFSVV</sequence>
<feature type="compositionally biased region" description="Polar residues" evidence="1">
    <location>
        <begin position="107"/>
        <end position="122"/>
    </location>
</feature>
<dbReference type="EMBL" id="JARIHO010000095">
    <property type="protein sequence ID" value="KAJ7305673.1"/>
    <property type="molecule type" value="Genomic_DNA"/>
</dbReference>
<gene>
    <name evidence="2" type="ORF">DFH08DRAFT_824974</name>
</gene>
<feature type="compositionally biased region" description="Basic and acidic residues" evidence="1">
    <location>
        <begin position="61"/>
        <end position="73"/>
    </location>
</feature>
<evidence type="ECO:0000256" key="1">
    <source>
        <dbReference type="SAM" id="MobiDB-lite"/>
    </source>
</evidence>
<feature type="compositionally biased region" description="Acidic residues" evidence="1">
    <location>
        <begin position="476"/>
        <end position="486"/>
    </location>
</feature>
<name>A0AAD7E9Z1_9AGAR</name>
<feature type="compositionally biased region" description="Polar residues" evidence="1">
    <location>
        <begin position="196"/>
        <end position="207"/>
    </location>
</feature>
<feature type="compositionally biased region" description="Low complexity" evidence="1">
    <location>
        <begin position="139"/>
        <end position="155"/>
    </location>
</feature>